<keyword evidence="3" id="KW-1185">Reference proteome</keyword>
<feature type="region of interest" description="Disordered" evidence="1">
    <location>
        <begin position="95"/>
        <end position="149"/>
    </location>
</feature>
<evidence type="ECO:0008006" key="4">
    <source>
        <dbReference type="Google" id="ProtNLM"/>
    </source>
</evidence>
<protein>
    <recommendedName>
        <fullName evidence="4">Transposase</fullName>
    </recommendedName>
</protein>
<gene>
    <name evidence="2" type="ORF">PQR00_34070</name>
</gene>
<feature type="region of interest" description="Disordered" evidence="1">
    <location>
        <begin position="1"/>
        <end position="28"/>
    </location>
</feature>
<sequence>MLRKADAKAEAPLAPPKSNAGRPAEKRSVVLRLPRGEPVDAVSREVGVTIAELEQWRALALAGMEADLKTRTDDPLKARLNDAVRRVGENEILSKERELQARRPLTGRRSSTSAARSPSVQASPLDCNGFARRSNSRVRRSMPFVPQRA</sequence>
<accession>A0ABW9CCC8</accession>
<organism evidence="2 3">
    <name type="scientific">Paraburkholderia strydomiana</name>
    <dbReference type="NCBI Taxonomy" id="1245417"/>
    <lineage>
        <taxon>Bacteria</taxon>
        <taxon>Pseudomonadati</taxon>
        <taxon>Pseudomonadota</taxon>
        <taxon>Betaproteobacteria</taxon>
        <taxon>Burkholderiales</taxon>
        <taxon>Burkholderiaceae</taxon>
        <taxon>Paraburkholderia</taxon>
    </lineage>
</organism>
<feature type="compositionally biased region" description="Low complexity" evidence="1">
    <location>
        <begin position="108"/>
        <end position="119"/>
    </location>
</feature>
<evidence type="ECO:0000256" key="1">
    <source>
        <dbReference type="SAM" id="MobiDB-lite"/>
    </source>
</evidence>
<comment type="caution">
    <text evidence="2">The sequence shown here is derived from an EMBL/GenBank/DDBJ whole genome shotgun (WGS) entry which is preliminary data.</text>
</comment>
<dbReference type="RefSeq" id="WP_408131872.1">
    <property type="nucleotide sequence ID" value="NZ_JAQQDH010000029.1"/>
</dbReference>
<evidence type="ECO:0000313" key="3">
    <source>
        <dbReference type="Proteomes" id="UP001629288"/>
    </source>
</evidence>
<dbReference type="EMBL" id="JAQQDH010000029">
    <property type="protein sequence ID" value="MFM0448610.1"/>
    <property type="molecule type" value="Genomic_DNA"/>
</dbReference>
<reference evidence="2 3" key="1">
    <citation type="journal article" date="2024" name="Chem. Sci.">
        <title>Discovery of megapolipeptins by genome mining of a Burkholderiales bacteria collection.</title>
        <authorList>
            <person name="Paulo B.S."/>
            <person name="Recchia M.J.J."/>
            <person name="Lee S."/>
            <person name="Fergusson C.H."/>
            <person name="Romanowski S.B."/>
            <person name="Hernandez A."/>
            <person name="Krull N."/>
            <person name="Liu D.Y."/>
            <person name="Cavanagh H."/>
            <person name="Bos A."/>
            <person name="Gray C.A."/>
            <person name="Murphy B.T."/>
            <person name="Linington R.G."/>
            <person name="Eustaquio A.S."/>
        </authorList>
    </citation>
    <scope>NUCLEOTIDE SEQUENCE [LARGE SCALE GENOMIC DNA]</scope>
    <source>
        <strain evidence="2 3">RL17-379-BIB-C</strain>
    </source>
</reference>
<name>A0ABW9CCC8_9BURK</name>
<proteinExistence type="predicted"/>
<evidence type="ECO:0000313" key="2">
    <source>
        <dbReference type="EMBL" id="MFM0448610.1"/>
    </source>
</evidence>
<dbReference type="Proteomes" id="UP001629288">
    <property type="component" value="Unassembled WGS sequence"/>
</dbReference>